<comment type="caution">
    <text evidence="5">The sequence shown here is derived from an EMBL/GenBank/DDBJ whole genome shotgun (WGS) entry which is preliminary data.</text>
</comment>
<evidence type="ECO:0000313" key="6">
    <source>
        <dbReference type="Proteomes" id="UP000305674"/>
    </source>
</evidence>
<gene>
    <name evidence="5" type="ORF">FCL40_09625</name>
</gene>
<dbReference type="Proteomes" id="UP000305674">
    <property type="component" value="Unassembled WGS sequence"/>
</dbReference>
<keyword evidence="2" id="KW-0472">Membrane</keyword>
<reference evidence="5 6" key="1">
    <citation type="submission" date="2019-04" db="EMBL/GenBank/DDBJ databases">
        <authorList>
            <person name="Hwang J.C."/>
        </authorList>
    </citation>
    <scope>NUCLEOTIDE SEQUENCE [LARGE SCALE GENOMIC DNA]</scope>
    <source>
        <strain evidence="5 6">IMCC35001</strain>
    </source>
</reference>
<evidence type="ECO:0000256" key="2">
    <source>
        <dbReference type="ARBA" id="ARBA00023136"/>
    </source>
</evidence>
<accession>A0A4U1BDL3</accession>
<dbReference type="OrthoDB" id="6291231at2"/>
<name>A0A4U1BDL3_9GAMM</name>
<evidence type="ECO:0000256" key="3">
    <source>
        <dbReference type="SAM" id="SignalP"/>
    </source>
</evidence>
<organism evidence="5 6">
    <name type="scientific">Ferrimonas sediminicola</name>
    <dbReference type="NCBI Taxonomy" id="2569538"/>
    <lineage>
        <taxon>Bacteria</taxon>
        <taxon>Pseudomonadati</taxon>
        <taxon>Pseudomonadota</taxon>
        <taxon>Gammaproteobacteria</taxon>
        <taxon>Alteromonadales</taxon>
        <taxon>Ferrimonadaceae</taxon>
        <taxon>Ferrimonas</taxon>
    </lineage>
</organism>
<dbReference type="GO" id="GO:0019867">
    <property type="term" value="C:outer membrane"/>
    <property type="evidence" value="ECO:0007669"/>
    <property type="project" value="InterPro"/>
</dbReference>
<keyword evidence="3" id="KW-0732">Signal</keyword>
<dbReference type="EMBL" id="SWCI01000005">
    <property type="protein sequence ID" value="TKB49076.1"/>
    <property type="molecule type" value="Genomic_DNA"/>
</dbReference>
<evidence type="ECO:0000256" key="1">
    <source>
        <dbReference type="ARBA" id="ARBA00004370"/>
    </source>
</evidence>
<dbReference type="InterPro" id="IPR008816">
    <property type="entry name" value="Gly_zipper_2TM_dom"/>
</dbReference>
<dbReference type="AlphaFoldDB" id="A0A4U1BDL3"/>
<dbReference type="Pfam" id="PF05433">
    <property type="entry name" value="Rick_17kDa_Anti"/>
    <property type="match status" value="1"/>
</dbReference>
<feature type="domain" description="Glycine zipper 2TM" evidence="4">
    <location>
        <begin position="58"/>
        <end position="95"/>
    </location>
</feature>
<dbReference type="PANTHER" id="PTHR35603">
    <property type="match status" value="1"/>
</dbReference>
<evidence type="ECO:0000259" key="4">
    <source>
        <dbReference type="Pfam" id="PF05433"/>
    </source>
</evidence>
<feature type="chain" id="PRO_5020517813" evidence="3">
    <location>
        <begin position="19"/>
        <end position="154"/>
    </location>
</feature>
<feature type="signal peptide" evidence="3">
    <location>
        <begin position="1"/>
        <end position="18"/>
    </location>
</feature>
<comment type="subcellular location">
    <subcellularLocation>
        <location evidence="1">Membrane</location>
    </subcellularLocation>
</comment>
<sequence>MIRGLLALMLLGASLAHAQVYNRNQAVPVQRVDYATVESVRQVEQQELIEDRNRGWKTFGGALIGGLIGNQFGDGSGRDVATVVGALLGANLAHNRNPGYQVRQVRLVELIVVTESGERLMVLQDRDPSMLFAPGDEVRLVFLSSDNVRVDKAM</sequence>
<evidence type="ECO:0000313" key="5">
    <source>
        <dbReference type="EMBL" id="TKB49076.1"/>
    </source>
</evidence>
<dbReference type="PANTHER" id="PTHR35603:SF2">
    <property type="entry name" value="OUTER MEMBRANE LIPOPROTEIN"/>
    <property type="match status" value="1"/>
</dbReference>
<keyword evidence="6" id="KW-1185">Reference proteome</keyword>
<dbReference type="InterPro" id="IPR051407">
    <property type="entry name" value="Bact_OM_lipoprot/Surf_antigen"/>
</dbReference>
<protein>
    <submittedName>
        <fullName evidence="5">Glycine zipper 2TM domain-containing protein</fullName>
    </submittedName>
</protein>
<proteinExistence type="predicted"/>